<sequence>MGINRVAEDTSMGFIILPTNFCHITNSKEELIQNVFPDIAHLFNNHNWLGERAIFVAKIKNVEDLNAAIQNFFPRQLISFKSVDTVINQDDVVNYPTVFKFTGIAWITT</sequence>
<name>A0A834MJF8_RHYFE</name>
<dbReference type="EMBL" id="JAACXV010000037">
    <property type="protein sequence ID" value="KAF7286123.1"/>
    <property type="molecule type" value="Genomic_DNA"/>
</dbReference>
<keyword evidence="2" id="KW-1185">Reference proteome</keyword>
<gene>
    <name evidence="1" type="ORF">GWI33_007768</name>
</gene>
<evidence type="ECO:0000313" key="1">
    <source>
        <dbReference type="EMBL" id="KAF7286123.1"/>
    </source>
</evidence>
<reference evidence="1" key="1">
    <citation type="submission" date="2020-08" db="EMBL/GenBank/DDBJ databases">
        <title>Genome sequencing and assembly of the red palm weevil Rhynchophorus ferrugineus.</title>
        <authorList>
            <person name="Dias G.B."/>
            <person name="Bergman C.M."/>
            <person name="Manee M."/>
        </authorList>
    </citation>
    <scope>NUCLEOTIDE SEQUENCE</scope>
    <source>
        <strain evidence="1">AA-2017</strain>
        <tissue evidence="1">Whole larva</tissue>
    </source>
</reference>
<dbReference type="OrthoDB" id="272985at2759"/>
<organism evidence="1 2">
    <name type="scientific">Rhynchophorus ferrugineus</name>
    <name type="common">Red palm weevil</name>
    <name type="synonym">Curculio ferrugineus</name>
    <dbReference type="NCBI Taxonomy" id="354439"/>
    <lineage>
        <taxon>Eukaryota</taxon>
        <taxon>Metazoa</taxon>
        <taxon>Ecdysozoa</taxon>
        <taxon>Arthropoda</taxon>
        <taxon>Hexapoda</taxon>
        <taxon>Insecta</taxon>
        <taxon>Pterygota</taxon>
        <taxon>Neoptera</taxon>
        <taxon>Endopterygota</taxon>
        <taxon>Coleoptera</taxon>
        <taxon>Polyphaga</taxon>
        <taxon>Cucujiformia</taxon>
        <taxon>Curculionidae</taxon>
        <taxon>Dryophthorinae</taxon>
        <taxon>Rhynchophorus</taxon>
    </lineage>
</organism>
<dbReference type="Proteomes" id="UP000625711">
    <property type="component" value="Unassembled WGS sequence"/>
</dbReference>
<accession>A0A834MJF8</accession>
<evidence type="ECO:0000313" key="2">
    <source>
        <dbReference type="Proteomes" id="UP000625711"/>
    </source>
</evidence>
<dbReference type="AlphaFoldDB" id="A0A834MJF8"/>
<protein>
    <submittedName>
        <fullName evidence="1">Uncharacterized protein</fullName>
    </submittedName>
</protein>
<proteinExistence type="predicted"/>
<comment type="caution">
    <text evidence="1">The sequence shown here is derived from an EMBL/GenBank/DDBJ whole genome shotgun (WGS) entry which is preliminary data.</text>
</comment>